<dbReference type="PROSITE" id="PS00028">
    <property type="entry name" value="ZINC_FINGER_C2H2_1"/>
    <property type="match status" value="2"/>
</dbReference>
<feature type="compositionally biased region" description="Polar residues" evidence="1">
    <location>
        <begin position="369"/>
        <end position="380"/>
    </location>
</feature>
<feature type="compositionally biased region" description="Basic and acidic residues" evidence="1">
    <location>
        <begin position="150"/>
        <end position="162"/>
    </location>
</feature>
<accession>A0A5M3MLI3</accession>
<dbReference type="GeneID" id="19203442"/>
<feature type="region of interest" description="Disordered" evidence="1">
    <location>
        <begin position="137"/>
        <end position="217"/>
    </location>
</feature>
<feature type="region of interest" description="Disordered" evidence="1">
    <location>
        <begin position="273"/>
        <end position="303"/>
    </location>
</feature>
<dbReference type="OMA" id="GSMGPYH"/>
<keyword evidence="4" id="KW-1185">Reference proteome</keyword>
<proteinExistence type="predicted"/>
<dbReference type="InterPro" id="IPR013087">
    <property type="entry name" value="Znf_C2H2_type"/>
</dbReference>
<feature type="domain" description="C2H2-type" evidence="2">
    <location>
        <begin position="87"/>
        <end position="109"/>
    </location>
</feature>
<protein>
    <recommendedName>
        <fullName evidence="2">C2H2-type domain-containing protein</fullName>
    </recommendedName>
</protein>
<feature type="domain" description="C2H2-type" evidence="2">
    <location>
        <begin position="117"/>
        <end position="140"/>
    </location>
</feature>
<sequence>MVSNFADRVPSDRVIFACQNRLASGAYSPKSAFTLPKRSPYKHLSSRNYLASQITVCQNGSPPQNGYLITNRRPHQRDVSPSKRWRCTACGNRYATKRNAEQHRCTDNHDHDHRFFCMSDGCGKSYWHERSIGRHWETRHGPQTATQEGPRWEDRETDEAKGTRRRRIERVPACSVEEVQPELQQPGDSDNGHTTISSANRSDTAHPSTSNYGNCDPSAQLGHLNQGAYCAGTQYPESAPYMPGAGSDHGYMVHGAPESTSAFGTTSYPSHADGSMGPYHPSGTASSYHDSSPESAPYMPGAGSDHGYVVHGAPESTSAFGSTSYPSYANGSMNPYHPSGTANSYYDSSPESAPYMPGAGSDHGYAPPESTSASETASYPSYANGSMGPYHPSGTASSYHDSSPESAPYMPGAGSDHGYVVHGAPESTSAFGSTSYPSDASVEPVGGMAFPQTSEMANNNYHGSSSDGLAPTVAYEYNAPATAGYYEYAYTSSDGAFSGY</sequence>
<feature type="compositionally biased region" description="Polar residues" evidence="1">
    <location>
        <begin position="394"/>
        <end position="405"/>
    </location>
</feature>
<reference evidence="4" key="1">
    <citation type="journal article" date="2012" name="Science">
        <title>The Paleozoic origin of enzymatic lignin decomposition reconstructed from 31 fungal genomes.</title>
        <authorList>
            <person name="Floudas D."/>
            <person name="Binder M."/>
            <person name="Riley R."/>
            <person name="Barry K."/>
            <person name="Blanchette R.A."/>
            <person name="Henrissat B."/>
            <person name="Martinez A.T."/>
            <person name="Otillar R."/>
            <person name="Spatafora J.W."/>
            <person name="Yadav J.S."/>
            <person name="Aerts A."/>
            <person name="Benoit I."/>
            <person name="Boyd A."/>
            <person name="Carlson A."/>
            <person name="Copeland A."/>
            <person name="Coutinho P.M."/>
            <person name="de Vries R.P."/>
            <person name="Ferreira P."/>
            <person name="Findley K."/>
            <person name="Foster B."/>
            <person name="Gaskell J."/>
            <person name="Glotzer D."/>
            <person name="Gorecki P."/>
            <person name="Heitman J."/>
            <person name="Hesse C."/>
            <person name="Hori C."/>
            <person name="Igarashi K."/>
            <person name="Jurgens J.A."/>
            <person name="Kallen N."/>
            <person name="Kersten P."/>
            <person name="Kohler A."/>
            <person name="Kuees U."/>
            <person name="Kumar T.K.A."/>
            <person name="Kuo A."/>
            <person name="LaButti K."/>
            <person name="Larrondo L.F."/>
            <person name="Lindquist E."/>
            <person name="Ling A."/>
            <person name="Lombard V."/>
            <person name="Lucas S."/>
            <person name="Lundell T."/>
            <person name="Martin R."/>
            <person name="McLaughlin D.J."/>
            <person name="Morgenstern I."/>
            <person name="Morin E."/>
            <person name="Murat C."/>
            <person name="Nagy L.G."/>
            <person name="Nolan M."/>
            <person name="Ohm R.A."/>
            <person name="Patyshakuliyeva A."/>
            <person name="Rokas A."/>
            <person name="Ruiz-Duenas F.J."/>
            <person name="Sabat G."/>
            <person name="Salamov A."/>
            <person name="Samejima M."/>
            <person name="Schmutz J."/>
            <person name="Slot J.C."/>
            <person name="St John F."/>
            <person name="Stenlid J."/>
            <person name="Sun H."/>
            <person name="Sun S."/>
            <person name="Syed K."/>
            <person name="Tsang A."/>
            <person name="Wiebenga A."/>
            <person name="Young D."/>
            <person name="Pisabarro A."/>
            <person name="Eastwood D.C."/>
            <person name="Martin F."/>
            <person name="Cullen D."/>
            <person name="Grigoriev I.V."/>
            <person name="Hibbett D.S."/>
        </authorList>
    </citation>
    <scope>NUCLEOTIDE SEQUENCE [LARGE SCALE GENOMIC DNA]</scope>
    <source>
        <strain evidence="4">RWD-64-598 SS2</strain>
    </source>
</reference>
<comment type="caution">
    <text evidence="3">The sequence shown here is derived from an EMBL/GenBank/DDBJ whole genome shotgun (WGS) entry which is preliminary data.</text>
</comment>
<feature type="compositionally biased region" description="Polar residues" evidence="1">
    <location>
        <begin position="182"/>
        <end position="213"/>
    </location>
</feature>
<dbReference type="EMBL" id="JH711580">
    <property type="protein sequence ID" value="EIW80092.1"/>
    <property type="molecule type" value="Genomic_DNA"/>
</dbReference>
<evidence type="ECO:0000313" key="4">
    <source>
        <dbReference type="Proteomes" id="UP000053558"/>
    </source>
</evidence>
<dbReference type="AlphaFoldDB" id="A0A5M3MLI3"/>
<organism evidence="3 4">
    <name type="scientific">Coniophora puteana (strain RWD-64-598)</name>
    <name type="common">Brown rot fungus</name>
    <dbReference type="NCBI Taxonomy" id="741705"/>
    <lineage>
        <taxon>Eukaryota</taxon>
        <taxon>Fungi</taxon>
        <taxon>Dikarya</taxon>
        <taxon>Basidiomycota</taxon>
        <taxon>Agaricomycotina</taxon>
        <taxon>Agaricomycetes</taxon>
        <taxon>Agaricomycetidae</taxon>
        <taxon>Boletales</taxon>
        <taxon>Coniophorineae</taxon>
        <taxon>Coniophoraceae</taxon>
        <taxon>Coniophora</taxon>
    </lineage>
</organism>
<feature type="region of interest" description="Disordered" evidence="1">
    <location>
        <begin position="353"/>
        <end position="380"/>
    </location>
</feature>
<evidence type="ECO:0000313" key="3">
    <source>
        <dbReference type="EMBL" id="EIW80092.1"/>
    </source>
</evidence>
<dbReference type="RefSeq" id="XP_007770369.1">
    <property type="nucleotide sequence ID" value="XM_007772179.1"/>
</dbReference>
<feature type="region of interest" description="Disordered" evidence="1">
    <location>
        <begin position="392"/>
        <end position="414"/>
    </location>
</feature>
<dbReference type="Proteomes" id="UP000053558">
    <property type="component" value="Unassembled WGS sequence"/>
</dbReference>
<evidence type="ECO:0000259" key="2">
    <source>
        <dbReference type="PROSITE" id="PS00028"/>
    </source>
</evidence>
<feature type="compositionally biased region" description="Polar residues" evidence="1">
    <location>
        <begin position="283"/>
        <end position="294"/>
    </location>
</feature>
<name>A0A5M3MLI3_CONPW</name>
<dbReference type="KEGG" id="cput:CONPUDRAFT_155460"/>
<evidence type="ECO:0000256" key="1">
    <source>
        <dbReference type="SAM" id="MobiDB-lite"/>
    </source>
</evidence>
<gene>
    <name evidence="3" type="ORF">CONPUDRAFT_155460</name>
</gene>